<reference evidence="1" key="1">
    <citation type="submission" date="2019-10" db="EMBL/GenBank/DDBJ databases">
        <authorList>
            <consortium name="DOE Joint Genome Institute"/>
            <person name="Kuo A."/>
            <person name="Miyauchi S."/>
            <person name="Kiss E."/>
            <person name="Drula E."/>
            <person name="Kohler A."/>
            <person name="Sanchez-Garcia M."/>
            <person name="Andreopoulos B."/>
            <person name="Barry K.W."/>
            <person name="Bonito G."/>
            <person name="Buee M."/>
            <person name="Carver A."/>
            <person name="Chen C."/>
            <person name="Cichocki N."/>
            <person name="Clum A."/>
            <person name="Culley D."/>
            <person name="Crous P.W."/>
            <person name="Fauchery L."/>
            <person name="Girlanda M."/>
            <person name="Hayes R."/>
            <person name="Keri Z."/>
            <person name="LaButti K."/>
            <person name="Lipzen A."/>
            <person name="Lombard V."/>
            <person name="Magnuson J."/>
            <person name="Maillard F."/>
            <person name="Morin E."/>
            <person name="Murat C."/>
            <person name="Nolan M."/>
            <person name="Ohm R."/>
            <person name="Pangilinan J."/>
            <person name="Pereira M."/>
            <person name="Perotto S."/>
            <person name="Peter M."/>
            <person name="Riley R."/>
            <person name="Sitrit Y."/>
            <person name="Stielow B."/>
            <person name="Szollosi G."/>
            <person name="Zifcakova L."/>
            <person name="Stursova M."/>
            <person name="Spatafora J.W."/>
            <person name="Tedersoo L."/>
            <person name="Vaario L.-M."/>
            <person name="Yamada A."/>
            <person name="Yan M."/>
            <person name="Wang P."/>
            <person name="Xu J."/>
            <person name="Bruns T."/>
            <person name="Baldrian P."/>
            <person name="Vilgalys R."/>
            <person name="Henrissat B."/>
            <person name="Grigoriev I.V."/>
            <person name="Hibbett D."/>
            <person name="Nagy L.G."/>
            <person name="Martin F.M."/>
        </authorList>
    </citation>
    <scope>NUCLEOTIDE SEQUENCE</scope>
    <source>
        <strain evidence="1">BED1</strain>
    </source>
</reference>
<gene>
    <name evidence="1" type="ORF">L210DRAFT_3659488</name>
</gene>
<name>A0AAD4G4V4_BOLED</name>
<keyword evidence="2" id="KW-1185">Reference proteome</keyword>
<dbReference type="InterPro" id="IPR036638">
    <property type="entry name" value="HLH_DNA-bd_sf"/>
</dbReference>
<proteinExistence type="predicted"/>
<dbReference type="GO" id="GO:0046983">
    <property type="term" value="F:protein dimerization activity"/>
    <property type="evidence" value="ECO:0007669"/>
    <property type="project" value="InterPro"/>
</dbReference>
<reference evidence="1" key="2">
    <citation type="journal article" date="2020" name="Nat. Commun.">
        <title>Large-scale genome sequencing of mycorrhizal fungi provides insights into the early evolution of symbiotic traits.</title>
        <authorList>
            <person name="Miyauchi S."/>
            <person name="Kiss E."/>
            <person name="Kuo A."/>
            <person name="Drula E."/>
            <person name="Kohler A."/>
            <person name="Sanchez-Garcia M."/>
            <person name="Morin E."/>
            <person name="Andreopoulos B."/>
            <person name="Barry K.W."/>
            <person name="Bonito G."/>
            <person name="Buee M."/>
            <person name="Carver A."/>
            <person name="Chen C."/>
            <person name="Cichocki N."/>
            <person name="Clum A."/>
            <person name="Culley D."/>
            <person name="Crous P.W."/>
            <person name="Fauchery L."/>
            <person name="Girlanda M."/>
            <person name="Hayes R.D."/>
            <person name="Keri Z."/>
            <person name="LaButti K."/>
            <person name="Lipzen A."/>
            <person name="Lombard V."/>
            <person name="Magnuson J."/>
            <person name="Maillard F."/>
            <person name="Murat C."/>
            <person name="Nolan M."/>
            <person name="Ohm R.A."/>
            <person name="Pangilinan J."/>
            <person name="Pereira M.F."/>
            <person name="Perotto S."/>
            <person name="Peter M."/>
            <person name="Pfister S."/>
            <person name="Riley R."/>
            <person name="Sitrit Y."/>
            <person name="Stielow J.B."/>
            <person name="Szollosi G."/>
            <person name="Zifcakova L."/>
            <person name="Stursova M."/>
            <person name="Spatafora J.W."/>
            <person name="Tedersoo L."/>
            <person name="Vaario L.M."/>
            <person name="Yamada A."/>
            <person name="Yan M."/>
            <person name="Wang P."/>
            <person name="Xu J."/>
            <person name="Bruns T."/>
            <person name="Baldrian P."/>
            <person name="Vilgalys R."/>
            <person name="Dunand C."/>
            <person name="Henrissat B."/>
            <person name="Grigoriev I.V."/>
            <person name="Hibbett D."/>
            <person name="Nagy L.G."/>
            <person name="Martin F.M."/>
        </authorList>
    </citation>
    <scope>NUCLEOTIDE SEQUENCE</scope>
    <source>
        <strain evidence="1">BED1</strain>
    </source>
</reference>
<dbReference type="Proteomes" id="UP001194468">
    <property type="component" value="Unassembled WGS sequence"/>
</dbReference>
<evidence type="ECO:0008006" key="3">
    <source>
        <dbReference type="Google" id="ProtNLM"/>
    </source>
</evidence>
<accession>A0AAD4G4V4</accession>
<protein>
    <recommendedName>
        <fullName evidence="3">BHLH domain-containing protein</fullName>
    </recommendedName>
</protein>
<comment type="caution">
    <text evidence="1">The sequence shown here is derived from an EMBL/GenBank/DDBJ whole genome shotgun (WGS) entry which is preliminary data.</text>
</comment>
<evidence type="ECO:0000313" key="1">
    <source>
        <dbReference type="EMBL" id="KAF8414350.1"/>
    </source>
</evidence>
<organism evidence="1 2">
    <name type="scientific">Boletus edulis BED1</name>
    <dbReference type="NCBI Taxonomy" id="1328754"/>
    <lineage>
        <taxon>Eukaryota</taxon>
        <taxon>Fungi</taxon>
        <taxon>Dikarya</taxon>
        <taxon>Basidiomycota</taxon>
        <taxon>Agaricomycotina</taxon>
        <taxon>Agaricomycetes</taxon>
        <taxon>Agaricomycetidae</taxon>
        <taxon>Boletales</taxon>
        <taxon>Boletineae</taxon>
        <taxon>Boletaceae</taxon>
        <taxon>Boletoideae</taxon>
        <taxon>Boletus</taxon>
    </lineage>
</organism>
<dbReference type="SUPFAM" id="SSF47459">
    <property type="entry name" value="HLH, helix-loop-helix DNA-binding domain"/>
    <property type="match status" value="1"/>
</dbReference>
<dbReference type="AlphaFoldDB" id="A0AAD4G4V4"/>
<sequence length="135" mass="15479">MSNNPQYPYGVSTMACLSSSSPRLDFNTLNLTNTIVVLIPFPIMASPPIRHQHIELEQRCRDGYRPLEDTLPVFNQKSSKVSWTLLNHATTYIKYLEMTAAPPIHQSLNLPPLVFSILNRMIWCVFVKSEFLEIE</sequence>
<dbReference type="EMBL" id="WHUW01000583">
    <property type="protein sequence ID" value="KAF8414350.1"/>
    <property type="molecule type" value="Genomic_DNA"/>
</dbReference>
<evidence type="ECO:0000313" key="2">
    <source>
        <dbReference type="Proteomes" id="UP001194468"/>
    </source>
</evidence>